<evidence type="ECO:0000256" key="2">
    <source>
        <dbReference type="ARBA" id="ARBA00022692"/>
    </source>
</evidence>
<proteinExistence type="predicted"/>
<feature type="transmembrane region" description="Helical" evidence="5">
    <location>
        <begin position="20"/>
        <end position="38"/>
    </location>
</feature>
<name>A0A6A0H730_HYAAZ</name>
<sequence>MLEEFTDKPEIFNPLSSKNVPILLVAILLIGVAGAAKYTAIVTSLAIVSGIIACGVFLLMISTVGLIAASRHHQVLLFFYMIVLFIIFVIQFGVACACLAINENQQEIALNKGWSASSDELKREAQMVYNCCGYDSLTNSSYTHPECTMVKNDKGVECCPGATAANCCTDDNSCQCPVCKPRLMTAIGQAFSAVGGVGLFFSFSEFLGVWLTVRYRNQRDPRANPSAFL</sequence>
<dbReference type="AlphaFoldDB" id="A0A6A0H730"/>
<reference evidence="6" key="1">
    <citation type="submission" date="2014-08" db="EMBL/GenBank/DDBJ databases">
        <authorList>
            <person name="Murali S."/>
            <person name="Richards S."/>
            <person name="Bandaranaike D."/>
            <person name="Bellair M."/>
            <person name="Blankenburg K."/>
            <person name="Chao H."/>
            <person name="Dinh H."/>
            <person name="Doddapaneni H."/>
            <person name="Dugan-Rocha S."/>
            <person name="Elkadiri S."/>
            <person name="Gnanaolivu R."/>
            <person name="Hughes D."/>
            <person name="Lee S."/>
            <person name="Li M."/>
            <person name="Ming W."/>
            <person name="Munidasa M."/>
            <person name="Muniz J."/>
            <person name="Nguyen L."/>
            <person name="Osuji N."/>
            <person name="Pu L.-L."/>
            <person name="Puazo M."/>
            <person name="Skinner E."/>
            <person name="Qu C."/>
            <person name="Quiroz J."/>
            <person name="Raj R."/>
            <person name="Weissenberger G."/>
            <person name="Xin Y."/>
            <person name="Zou X."/>
            <person name="Han Y."/>
            <person name="Worley K."/>
            <person name="Muzny D."/>
            <person name="Gibbs R."/>
        </authorList>
    </citation>
    <scope>NUCLEOTIDE SEQUENCE</scope>
    <source>
        <strain evidence="6">HAZT.00-mixed</strain>
        <tissue evidence="6">Whole organism</tissue>
    </source>
</reference>
<evidence type="ECO:0000256" key="3">
    <source>
        <dbReference type="ARBA" id="ARBA00022989"/>
    </source>
</evidence>
<evidence type="ECO:0000256" key="5">
    <source>
        <dbReference type="SAM" id="Phobius"/>
    </source>
</evidence>
<keyword evidence="4 5" id="KW-0472">Membrane</keyword>
<dbReference type="PRINTS" id="PR00259">
    <property type="entry name" value="TMFOUR"/>
</dbReference>
<feature type="transmembrane region" description="Helical" evidence="5">
    <location>
        <begin position="75"/>
        <end position="101"/>
    </location>
</feature>
<reference evidence="6" key="2">
    <citation type="journal article" date="2018" name="Environ. Sci. Technol.">
        <title>The Toxicogenome of Hyalella azteca: A Model for Sediment Ecotoxicology and Evolutionary Toxicology.</title>
        <authorList>
            <person name="Poynton H.C."/>
            <person name="Hasenbein S."/>
            <person name="Benoit J.B."/>
            <person name="Sepulveda M.S."/>
            <person name="Poelchau M.F."/>
            <person name="Hughes D.S.T."/>
            <person name="Murali S.C."/>
            <person name="Chen S."/>
            <person name="Glastad K.M."/>
            <person name="Goodisman M.A.D."/>
            <person name="Werren J.H."/>
            <person name="Vineis J.H."/>
            <person name="Bowen J.L."/>
            <person name="Friedrich M."/>
            <person name="Jones J."/>
            <person name="Robertson H.M."/>
            <person name="Feyereisen R."/>
            <person name="Mechler-Hickson A."/>
            <person name="Mathers N."/>
            <person name="Lee C.E."/>
            <person name="Colbourne J.K."/>
            <person name="Biales A."/>
            <person name="Johnston J.S."/>
            <person name="Wellborn G.A."/>
            <person name="Rosendale A.J."/>
            <person name="Cridge A.G."/>
            <person name="Munoz-Torres M.C."/>
            <person name="Bain P.A."/>
            <person name="Manny A.R."/>
            <person name="Major K.M."/>
            <person name="Lambert F.N."/>
            <person name="Vulpe C.D."/>
            <person name="Tuck P."/>
            <person name="Blalock B.J."/>
            <person name="Lin Y.Y."/>
            <person name="Smith M.E."/>
            <person name="Ochoa-Acuna H."/>
            <person name="Chen M.M."/>
            <person name="Childers C.P."/>
            <person name="Qu J."/>
            <person name="Dugan S."/>
            <person name="Lee S.L."/>
            <person name="Chao H."/>
            <person name="Dinh H."/>
            <person name="Han Y."/>
            <person name="Doddapaneni H."/>
            <person name="Worley K.C."/>
            <person name="Muzny D.M."/>
            <person name="Gibbs R.A."/>
            <person name="Richards S."/>
        </authorList>
    </citation>
    <scope>NUCLEOTIDE SEQUENCE</scope>
    <source>
        <strain evidence="6">HAZT.00-mixed</strain>
        <tissue evidence="6">Whole organism</tissue>
    </source>
</reference>
<keyword evidence="2 5" id="KW-0812">Transmembrane</keyword>
<evidence type="ECO:0000256" key="1">
    <source>
        <dbReference type="ARBA" id="ARBA00004141"/>
    </source>
</evidence>
<dbReference type="EMBL" id="JQDR03005386">
    <property type="protein sequence ID" value="KAA0201512.1"/>
    <property type="molecule type" value="Genomic_DNA"/>
</dbReference>
<evidence type="ECO:0000313" key="6">
    <source>
        <dbReference type="EMBL" id="KAA0201512.1"/>
    </source>
</evidence>
<dbReference type="InterPro" id="IPR018499">
    <property type="entry name" value="Tetraspanin/Peripherin"/>
</dbReference>
<feature type="transmembrane region" description="Helical" evidence="5">
    <location>
        <begin position="190"/>
        <end position="213"/>
    </location>
</feature>
<evidence type="ECO:0000256" key="4">
    <source>
        <dbReference type="ARBA" id="ARBA00023136"/>
    </source>
</evidence>
<accession>A0A6A0H730</accession>
<comment type="subcellular location">
    <subcellularLocation>
        <location evidence="1">Membrane</location>
        <topology evidence="1">Multi-pass membrane protein</topology>
    </subcellularLocation>
</comment>
<evidence type="ECO:0008006" key="7">
    <source>
        <dbReference type="Google" id="ProtNLM"/>
    </source>
</evidence>
<reference evidence="6" key="3">
    <citation type="submission" date="2019-06" db="EMBL/GenBank/DDBJ databases">
        <authorList>
            <person name="Poynton C."/>
            <person name="Hasenbein S."/>
            <person name="Benoit J.B."/>
            <person name="Sepulveda M.S."/>
            <person name="Poelchau M.F."/>
            <person name="Murali S.C."/>
            <person name="Chen S."/>
            <person name="Glastad K.M."/>
            <person name="Werren J.H."/>
            <person name="Vineis J.H."/>
            <person name="Bowen J.L."/>
            <person name="Friedrich M."/>
            <person name="Jones J."/>
            <person name="Robertson H.M."/>
            <person name="Feyereisen R."/>
            <person name="Mechler-Hickson A."/>
            <person name="Mathers N."/>
            <person name="Lee C.E."/>
            <person name="Colbourne J.K."/>
            <person name="Biales A."/>
            <person name="Johnston J.S."/>
            <person name="Wellborn G.A."/>
            <person name="Rosendale A.J."/>
            <person name="Cridge A.G."/>
            <person name="Munoz-Torres M.C."/>
            <person name="Bain P.A."/>
            <person name="Manny A.R."/>
            <person name="Major K.M."/>
            <person name="Lambert F.N."/>
            <person name="Vulpe C.D."/>
            <person name="Tuck P."/>
            <person name="Blalock B.J."/>
            <person name="Lin Y.-Y."/>
            <person name="Smith M.E."/>
            <person name="Ochoa-Acuna H."/>
            <person name="Chen M.-J.M."/>
            <person name="Childers C.P."/>
            <person name="Qu J."/>
            <person name="Dugan S."/>
            <person name="Lee S.L."/>
            <person name="Chao H."/>
            <person name="Dinh H."/>
            <person name="Han Y."/>
            <person name="Doddapaneni H."/>
            <person name="Worley K.C."/>
            <person name="Muzny D.M."/>
            <person name="Gibbs R.A."/>
            <person name="Richards S."/>
        </authorList>
    </citation>
    <scope>NUCLEOTIDE SEQUENCE</scope>
    <source>
        <strain evidence="6">HAZT.00-mixed</strain>
        <tissue evidence="6">Whole organism</tissue>
    </source>
</reference>
<feature type="transmembrane region" description="Helical" evidence="5">
    <location>
        <begin position="45"/>
        <end position="69"/>
    </location>
</feature>
<organism evidence="6">
    <name type="scientific">Hyalella azteca</name>
    <name type="common">Amphipod</name>
    <dbReference type="NCBI Taxonomy" id="294128"/>
    <lineage>
        <taxon>Eukaryota</taxon>
        <taxon>Metazoa</taxon>
        <taxon>Ecdysozoa</taxon>
        <taxon>Arthropoda</taxon>
        <taxon>Crustacea</taxon>
        <taxon>Multicrustacea</taxon>
        <taxon>Malacostraca</taxon>
        <taxon>Eumalacostraca</taxon>
        <taxon>Peracarida</taxon>
        <taxon>Amphipoda</taxon>
        <taxon>Senticaudata</taxon>
        <taxon>Talitrida</taxon>
        <taxon>Talitroidea</taxon>
        <taxon>Hyalellidae</taxon>
        <taxon>Hyalella</taxon>
    </lineage>
</organism>
<keyword evidence="3 5" id="KW-1133">Transmembrane helix</keyword>
<gene>
    <name evidence="6" type="ORF">HAZT_HAZT005399</name>
</gene>
<comment type="caution">
    <text evidence="6">The sequence shown here is derived from an EMBL/GenBank/DDBJ whole genome shotgun (WGS) entry which is preliminary data.</text>
</comment>
<protein>
    <recommendedName>
        <fullName evidence="7">Tetraspanin</fullName>
    </recommendedName>
</protein>
<dbReference type="GO" id="GO:0016020">
    <property type="term" value="C:membrane"/>
    <property type="evidence" value="ECO:0007669"/>
    <property type="project" value="UniProtKB-SubCell"/>
</dbReference>
<dbReference type="OrthoDB" id="5845060at2759"/>
<dbReference type="Pfam" id="PF00335">
    <property type="entry name" value="Tetraspanin"/>
    <property type="match status" value="1"/>
</dbReference>
<dbReference type="Proteomes" id="UP000711488">
    <property type="component" value="Unassembled WGS sequence"/>
</dbReference>